<protein>
    <submittedName>
        <fullName evidence="1">Uncharacterized protein</fullName>
    </submittedName>
</protein>
<gene>
    <name evidence="1" type="ORF">VJ786_07335</name>
</gene>
<evidence type="ECO:0000313" key="1">
    <source>
        <dbReference type="EMBL" id="MEI5984710.1"/>
    </source>
</evidence>
<dbReference type="EMBL" id="JAYLLN010000014">
    <property type="protein sequence ID" value="MEI5984710.1"/>
    <property type="molecule type" value="Genomic_DNA"/>
</dbReference>
<dbReference type="RefSeq" id="WP_134776093.1">
    <property type="nucleotide sequence ID" value="NZ_JAYLLN010000014.1"/>
</dbReference>
<keyword evidence="2" id="KW-1185">Reference proteome</keyword>
<evidence type="ECO:0000313" key="2">
    <source>
        <dbReference type="Proteomes" id="UP001363035"/>
    </source>
</evidence>
<name>A0ABU8I5L8_9SPHI</name>
<comment type="caution">
    <text evidence="1">The sequence shown here is derived from an EMBL/GenBank/DDBJ whole genome shotgun (WGS) entry which is preliminary data.</text>
</comment>
<proteinExistence type="predicted"/>
<organism evidence="1 2">
    <name type="scientific">Sphingobacterium tenebrionis</name>
    <dbReference type="NCBI Taxonomy" id="3111775"/>
    <lineage>
        <taxon>Bacteria</taxon>
        <taxon>Pseudomonadati</taxon>
        <taxon>Bacteroidota</taxon>
        <taxon>Sphingobacteriia</taxon>
        <taxon>Sphingobacteriales</taxon>
        <taxon>Sphingobacteriaceae</taxon>
        <taxon>Sphingobacterium</taxon>
    </lineage>
</organism>
<sequence>MMKKLMVLALLGFLFFVPRLVFGQEDTTVNIVDDIQFDLKSKVVNGDTLQVDLFVISYEKDPRDFRLNVFASTLVDGEGKSHMLHSVKMGRVLVLLSQRQNYLNYLLKQDVPVGITVKFSPLSAAMKKAKEMKLVFESLEEEGKFIEARIRF</sequence>
<dbReference type="Proteomes" id="UP001363035">
    <property type="component" value="Unassembled WGS sequence"/>
</dbReference>
<accession>A0ABU8I5L8</accession>
<reference evidence="1 2" key="1">
    <citation type="submission" date="2024-01" db="EMBL/GenBank/DDBJ databases">
        <title>Sphingobacterium tenebrionis sp. nov., a novel endophyte isolated from tenebrio molitor intestines.</title>
        <authorList>
            <person name="Zhang C."/>
        </authorList>
    </citation>
    <scope>NUCLEOTIDE SEQUENCE [LARGE SCALE GENOMIC DNA]</scope>
    <source>
        <strain evidence="1 2">PU5-4</strain>
    </source>
</reference>